<evidence type="ECO:0000259" key="3">
    <source>
        <dbReference type="Pfam" id="PF05065"/>
    </source>
</evidence>
<gene>
    <name evidence="4" type="ORF">B4U45_27925</name>
</gene>
<name>A0A8E2LQZ7_9MYCO</name>
<accession>A0A8E2LQZ7</accession>
<dbReference type="OrthoDB" id="3690431at2"/>
<dbReference type="EMBL" id="MWQA01000001">
    <property type="protein sequence ID" value="ORC09858.1"/>
    <property type="molecule type" value="Genomic_DNA"/>
</dbReference>
<dbReference type="Pfam" id="PF05065">
    <property type="entry name" value="Phage_capsid"/>
    <property type="match status" value="1"/>
</dbReference>
<sequence length="488" mass="52666">MTEIQDMTVEQCRAEAQGLLDSTDGDLAGPAAERFQALTRRAELLRQRQAQRAAEAGDMVRRLRDGDPGFALEGPGGMRRIDGTPLPGYAAPSHYGDEDRPPVDRQRDTALRTVDRSHKDGLLTAGGAEVVERLVGSGPAPARSWAARWVTETGSQHYRNAFCKMLADPTRGHLQWDAREQESWQRVTALQHEQRAMSLTDVGGGFLVPFELDASVLLSSDGSNNPLMRISRVITTVSDTWHGVTSEGVTAEWLPEASEAADASPTLTQPAIPSYKASVFVPFSVELQGDATTLMQELGRLLQDGADQLLATAFTTGSGISQPSGIVSTLADVPASVVSGDGSEVLAASDIYKVQNALPPRFQPRASWTANLAILNLIRQFETTNGALKFPELAANPPMLLGRNVYENSNMDGTINAAATESNHVLLYGDFSQFAITLRTGSSLELIPHLVGANRRPRGERGAWLWLRVGSGVLVDNAFRVLRVSTTA</sequence>
<dbReference type="Proteomes" id="UP000192335">
    <property type="component" value="Unassembled WGS sequence"/>
</dbReference>
<dbReference type="AlphaFoldDB" id="A0A8E2LQZ7"/>
<evidence type="ECO:0000313" key="5">
    <source>
        <dbReference type="Proteomes" id="UP000192335"/>
    </source>
</evidence>
<comment type="subcellular location">
    <subcellularLocation>
        <location evidence="1">Virion</location>
    </subcellularLocation>
</comment>
<proteinExistence type="predicted"/>
<protein>
    <submittedName>
        <fullName evidence="4">Major capsid protein</fullName>
    </submittedName>
</protein>
<dbReference type="RefSeq" id="WP_075549524.1">
    <property type="nucleotide sequence ID" value="NZ_LWCM01000140.1"/>
</dbReference>
<feature type="domain" description="Phage capsid-like C-terminal" evidence="3">
    <location>
        <begin position="204"/>
        <end position="483"/>
    </location>
</feature>
<dbReference type="GeneID" id="66601255"/>
<feature type="compositionally biased region" description="Basic and acidic residues" evidence="2">
    <location>
        <begin position="95"/>
        <end position="105"/>
    </location>
</feature>
<evidence type="ECO:0000256" key="2">
    <source>
        <dbReference type="SAM" id="MobiDB-lite"/>
    </source>
</evidence>
<comment type="caution">
    <text evidence="4">The sequence shown here is derived from an EMBL/GenBank/DDBJ whole genome shotgun (WGS) entry which is preliminary data.</text>
</comment>
<dbReference type="InterPro" id="IPR054612">
    <property type="entry name" value="Phage_capsid-like_C"/>
</dbReference>
<dbReference type="InterPro" id="IPR024455">
    <property type="entry name" value="Phage_capsid"/>
</dbReference>
<feature type="region of interest" description="Disordered" evidence="2">
    <location>
        <begin position="67"/>
        <end position="105"/>
    </location>
</feature>
<reference evidence="4 5" key="1">
    <citation type="submission" date="2017-02" db="EMBL/GenBank/DDBJ databases">
        <title>Mycobacterium kansasii genomes.</title>
        <authorList>
            <person name="Borowka P."/>
            <person name="Strapagiel D."/>
            <person name="Marciniak B."/>
            <person name="Lach J."/>
            <person name="Bakula Z."/>
            <person name="Van Ingen J."/>
            <person name="Safianowska A."/>
            <person name="Brzostek A."/>
            <person name="Dziadek J."/>
            <person name="Jagielski T."/>
        </authorList>
    </citation>
    <scope>NUCLEOTIDE SEQUENCE [LARGE SCALE GENOMIC DNA]</scope>
    <source>
        <strain evidence="4 5">12MK</strain>
    </source>
</reference>
<organism evidence="4 5">
    <name type="scientific">Mycobacterium persicum</name>
    <dbReference type="NCBI Taxonomy" id="1487726"/>
    <lineage>
        <taxon>Bacteria</taxon>
        <taxon>Bacillati</taxon>
        <taxon>Actinomycetota</taxon>
        <taxon>Actinomycetes</taxon>
        <taxon>Mycobacteriales</taxon>
        <taxon>Mycobacteriaceae</taxon>
        <taxon>Mycobacterium</taxon>
    </lineage>
</organism>
<dbReference type="NCBIfam" id="TIGR01554">
    <property type="entry name" value="major_cap_HK97"/>
    <property type="match status" value="1"/>
</dbReference>
<dbReference type="SUPFAM" id="SSF56563">
    <property type="entry name" value="Major capsid protein gp5"/>
    <property type="match status" value="1"/>
</dbReference>
<evidence type="ECO:0000313" key="4">
    <source>
        <dbReference type="EMBL" id="ORC09858.1"/>
    </source>
</evidence>
<evidence type="ECO:0000256" key="1">
    <source>
        <dbReference type="ARBA" id="ARBA00004328"/>
    </source>
</evidence>